<proteinExistence type="inferred from homology"/>
<keyword evidence="3" id="KW-1003">Cell membrane</keyword>
<evidence type="ECO:0000256" key="5">
    <source>
        <dbReference type="ARBA" id="ARBA00022989"/>
    </source>
</evidence>
<evidence type="ECO:0000256" key="3">
    <source>
        <dbReference type="ARBA" id="ARBA00022475"/>
    </source>
</evidence>
<dbReference type="AlphaFoldDB" id="A0A834RGX8"/>
<dbReference type="GO" id="GO:0004993">
    <property type="term" value="F:G protein-coupled serotonin receptor activity"/>
    <property type="evidence" value="ECO:0007669"/>
    <property type="project" value="TreeGrafter"/>
</dbReference>
<reference evidence="14" key="1">
    <citation type="journal article" date="2020" name="PLoS Negl. Trop. Dis.">
        <title>High-quality nuclear genome for Sarcoptes scabiei-A critical resource for a neglected parasite.</title>
        <authorList>
            <person name="Korhonen P.K."/>
            <person name="Gasser R.B."/>
            <person name="Ma G."/>
            <person name="Wang T."/>
            <person name="Stroehlein A.J."/>
            <person name="Young N.D."/>
            <person name="Ang C.S."/>
            <person name="Fernando D.D."/>
            <person name="Lu H.C."/>
            <person name="Taylor S."/>
            <person name="Reynolds S.L."/>
            <person name="Mofiz E."/>
            <person name="Najaraj S.H."/>
            <person name="Gowda H."/>
            <person name="Madugundu A."/>
            <person name="Renuse S."/>
            <person name="Holt D."/>
            <person name="Pandey A."/>
            <person name="Papenfuss A.T."/>
            <person name="Fischer K."/>
        </authorList>
    </citation>
    <scope>NUCLEOTIDE SEQUENCE [LARGE SCALE GENOMIC DNA]</scope>
</reference>
<dbReference type="Pfam" id="PF00001">
    <property type="entry name" value="7tm_1"/>
    <property type="match status" value="1"/>
</dbReference>
<evidence type="ECO:0000256" key="2">
    <source>
        <dbReference type="ARBA" id="ARBA00010663"/>
    </source>
</evidence>
<dbReference type="GO" id="GO:0007268">
    <property type="term" value="P:chemical synaptic transmission"/>
    <property type="evidence" value="ECO:0007669"/>
    <property type="project" value="TreeGrafter"/>
</dbReference>
<feature type="transmembrane region" description="Helical" evidence="10">
    <location>
        <begin position="310"/>
        <end position="330"/>
    </location>
</feature>
<organism evidence="12">
    <name type="scientific">Sarcoptes scabiei</name>
    <name type="common">Itch mite</name>
    <name type="synonym">Acarus scabiei</name>
    <dbReference type="NCBI Taxonomy" id="52283"/>
    <lineage>
        <taxon>Eukaryota</taxon>
        <taxon>Metazoa</taxon>
        <taxon>Ecdysozoa</taxon>
        <taxon>Arthropoda</taxon>
        <taxon>Chelicerata</taxon>
        <taxon>Arachnida</taxon>
        <taxon>Acari</taxon>
        <taxon>Acariformes</taxon>
        <taxon>Sarcoptiformes</taxon>
        <taxon>Astigmata</taxon>
        <taxon>Psoroptidia</taxon>
        <taxon>Sarcoptoidea</taxon>
        <taxon>Sarcoptidae</taxon>
        <taxon>Sarcoptinae</taxon>
        <taxon>Sarcoptes</taxon>
    </lineage>
</organism>
<dbReference type="GO" id="GO:0045202">
    <property type="term" value="C:synapse"/>
    <property type="evidence" value="ECO:0007669"/>
    <property type="project" value="GOC"/>
</dbReference>
<dbReference type="GO" id="GO:0051378">
    <property type="term" value="F:serotonin binding"/>
    <property type="evidence" value="ECO:0007669"/>
    <property type="project" value="TreeGrafter"/>
</dbReference>
<evidence type="ECO:0000256" key="8">
    <source>
        <dbReference type="ARBA" id="ARBA00023170"/>
    </source>
</evidence>
<comment type="subcellular location">
    <subcellularLocation>
        <location evidence="1">Cell membrane</location>
        <topology evidence="1">Multi-pass membrane protein</topology>
    </subcellularLocation>
</comment>
<dbReference type="PANTHER" id="PTHR24247">
    <property type="entry name" value="5-HYDROXYTRYPTAMINE RECEPTOR"/>
    <property type="match status" value="1"/>
</dbReference>
<feature type="domain" description="G-protein coupled receptors family 1 profile" evidence="11">
    <location>
        <begin position="86"/>
        <end position="327"/>
    </location>
</feature>
<evidence type="ECO:0000259" key="11">
    <source>
        <dbReference type="PROSITE" id="PS50262"/>
    </source>
</evidence>
<dbReference type="Proteomes" id="UP000070412">
    <property type="component" value="Unassembled WGS sequence"/>
</dbReference>
<name>A0A834RGX8_SARSC</name>
<evidence type="ECO:0000256" key="4">
    <source>
        <dbReference type="ARBA" id="ARBA00022692"/>
    </source>
</evidence>
<feature type="transmembrane region" description="Helical" evidence="10">
    <location>
        <begin position="279"/>
        <end position="298"/>
    </location>
</feature>
<evidence type="ECO:0000313" key="13">
    <source>
        <dbReference type="EnsemblMetazoa" id="KAF7496571.1"/>
    </source>
</evidence>
<dbReference type="PRINTS" id="PR00237">
    <property type="entry name" value="GPCRRHODOPSN"/>
</dbReference>
<evidence type="ECO:0000256" key="10">
    <source>
        <dbReference type="SAM" id="Phobius"/>
    </source>
</evidence>
<evidence type="ECO:0000313" key="14">
    <source>
        <dbReference type="Proteomes" id="UP000070412"/>
    </source>
</evidence>
<dbReference type="PROSITE" id="PS50262">
    <property type="entry name" value="G_PROTEIN_RECEP_F1_2"/>
    <property type="match status" value="1"/>
</dbReference>
<evidence type="ECO:0000313" key="12">
    <source>
        <dbReference type="EMBL" id="KAF7496571.1"/>
    </source>
</evidence>
<keyword evidence="5 10" id="KW-1133">Transmembrane helix</keyword>
<dbReference type="CDD" id="cd00637">
    <property type="entry name" value="7tm_classA_rhodopsin-like"/>
    <property type="match status" value="1"/>
</dbReference>
<dbReference type="InterPro" id="IPR017452">
    <property type="entry name" value="GPCR_Rhodpsn_7TM"/>
</dbReference>
<dbReference type="EnsemblMetazoa" id="SSS_3282s_mrna">
    <property type="protein sequence ID" value="KAF7496571.1"/>
    <property type="gene ID" value="SSS_3282"/>
</dbReference>
<dbReference type="OMA" id="SICHFQW"/>
<feature type="transmembrane region" description="Helical" evidence="10">
    <location>
        <begin position="225"/>
        <end position="251"/>
    </location>
</feature>
<accession>A0A834RGX8</accession>
<dbReference type="OrthoDB" id="5984709at2759"/>
<gene>
    <name evidence="12" type="ORF">SSS_3282</name>
</gene>
<evidence type="ECO:0000256" key="9">
    <source>
        <dbReference type="ARBA" id="ARBA00023224"/>
    </source>
</evidence>
<dbReference type="InterPro" id="IPR000276">
    <property type="entry name" value="GPCR_Rhodpsn"/>
</dbReference>
<reference evidence="12" key="2">
    <citation type="submission" date="2020-01" db="EMBL/GenBank/DDBJ databases">
        <authorList>
            <person name="Korhonen P.K.K."/>
            <person name="Guangxu M.G."/>
            <person name="Wang T.W."/>
            <person name="Stroehlein A.J.S."/>
            <person name="Young N.D."/>
            <person name="Ang C.-S.A."/>
            <person name="Fernando D.W.F."/>
            <person name="Lu H.L."/>
            <person name="Taylor S.T."/>
            <person name="Ehtesham M.E.M."/>
            <person name="Najaraj S.H.N."/>
            <person name="Harsha G.H.G."/>
            <person name="Madugundu A.M."/>
            <person name="Renuse S.R."/>
            <person name="Holt D.H."/>
            <person name="Pandey A.P."/>
            <person name="Papenfuss A.P."/>
            <person name="Gasser R.B.G."/>
            <person name="Fischer K.F."/>
        </authorList>
    </citation>
    <scope>NUCLEOTIDE SEQUENCE</scope>
    <source>
        <strain evidence="12">SSS_KF_BRIS2020</strain>
    </source>
</reference>
<evidence type="ECO:0000256" key="7">
    <source>
        <dbReference type="ARBA" id="ARBA00023136"/>
    </source>
</evidence>
<feature type="transmembrane region" description="Helical" evidence="10">
    <location>
        <begin position="73"/>
        <end position="94"/>
    </location>
</feature>
<feature type="transmembrane region" description="Helical" evidence="10">
    <location>
        <begin position="106"/>
        <end position="131"/>
    </location>
</feature>
<dbReference type="GO" id="GO:0005886">
    <property type="term" value="C:plasma membrane"/>
    <property type="evidence" value="ECO:0007669"/>
    <property type="project" value="UniProtKB-SubCell"/>
</dbReference>
<keyword evidence="14" id="KW-1185">Reference proteome</keyword>
<dbReference type="GO" id="GO:0007198">
    <property type="term" value="P:adenylate cyclase-inhibiting serotonin receptor signaling pathway"/>
    <property type="evidence" value="ECO:0007669"/>
    <property type="project" value="TreeGrafter"/>
</dbReference>
<dbReference type="Gene3D" id="1.20.1070.10">
    <property type="entry name" value="Rhodopsin 7-helix transmembrane proteins"/>
    <property type="match status" value="1"/>
</dbReference>
<dbReference type="EMBL" id="WVUK01000005">
    <property type="protein sequence ID" value="KAF7496571.1"/>
    <property type="molecule type" value="Genomic_DNA"/>
</dbReference>
<dbReference type="GO" id="GO:0030594">
    <property type="term" value="F:neurotransmitter receptor activity"/>
    <property type="evidence" value="ECO:0007669"/>
    <property type="project" value="TreeGrafter"/>
</dbReference>
<feature type="transmembrane region" description="Helical" evidence="10">
    <location>
        <begin position="183"/>
        <end position="202"/>
    </location>
</feature>
<evidence type="ECO:0000256" key="6">
    <source>
        <dbReference type="ARBA" id="ARBA00023040"/>
    </source>
</evidence>
<evidence type="ECO:0000256" key="1">
    <source>
        <dbReference type="ARBA" id="ARBA00004651"/>
    </source>
</evidence>
<keyword evidence="9" id="KW-0807">Transducer</keyword>
<keyword evidence="4 10" id="KW-0812">Transmembrane</keyword>
<keyword evidence="8" id="KW-0675">Receptor</keyword>
<protein>
    <recommendedName>
        <fullName evidence="11">G-protein coupled receptors family 1 profile domain-containing protein</fullName>
    </recommendedName>
</protein>
<reference evidence="13" key="3">
    <citation type="submission" date="2022-06" db="UniProtKB">
        <authorList>
            <consortium name="EnsemblMetazoa"/>
        </authorList>
    </citation>
    <scope>IDENTIFICATION</scope>
</reference>
<keyword evidence="6" id="KW-0297">G-protein coupled receptor</keyword>
<dbReference type="PANTHER" id="PTHR24247:SF193">
    <property type="entry name" value="BETA-2 ADRENERGIC RECEPTOR-LIKE"/>
    <property type="match status" value="1"/>
</dbReference>
<comment type="similarity">
    <text evidence="2">Belongs to the G-protein coupled receptor 1 family.</text>
</comment>
<dbReference type="GO" id="GO:0007187">
    <property type="term" value="P:G protein-coupled receptor signaling pathway, coupled to cyclic nucleotide second messenger"/>
    <property type="evidence" value="ECO:0007669"/>
    <property type="project" value="TreeGrafter"/>
</dbReference>
<dbReference type="SUPFAM" id="SSF81321">
    <property type="entry name" value="Family A G protein-coupled receptor-like"/>
    <property type="match status" value="1"/>
</dbReference>
<dbReference type="GO" id="GO:0030425">
    <property type="term" value="C:dendrite"/>
    <property type="evidence" value="ECO:0007669"/>
    <property type="project" value="TreeGrafter"/>
</dbReference>
<feature type="transmembrane region" description="Helical" evidence="10">
    <location>
        <begin position="143"/>
        <end position="162"/>
    </location>
</feature>
<sequence>MTESINPVSSLLQSSLENISTLQTIFNRQSSHRVHYKVPMIITQNIQQYPFSYDSNQMWPEENWNSWNKVFKLIFLSFVSTIGSLGSIFIISAITVIDTFQVRSNCYLVSLAFGHLLMTILVLPASALIIIADIKEETSICHFQWLITLSCFIVSVLSYLCLSIDNLFSLKSTTNYHLCCSRWRIFLILLLMWFAAFFLPFIQHTNRFGPEFCSDKRDWKIASGFHLWILGALILSTIITLSSFIYSLFVYKTYKTNLETLAEATILISTEGFLIQSNTIVYVISLLMWLPMSIMMVINSINPMPQNYLDTVWCIAIANSCCFSYLYALTNRDFRDAFNKLFYYCCCKSHVTFSRKSAIVRRPIANESMNLRVHIIPGLNIYSPRKETTTAHHSNNRAGGGGGGGHGGSGNFGHSMSISHNKPYEL</sequence>
<keyword evidence="7 10" id="KW-0472">Membrane</keyword>